<dbReference type="InterPro" id="IPR057626">
    <property type="entry name" value="S-S_Temptin"/>
</dbReference>
<dbReference type="OrthoDB" id="129121at2759"/>
<sequence>MKTIGPIVISTALFFEYNAAHKQYCDKLPNCALFLKNNTGGLGHISSSGGGPRNQFGLDFQKADYKWTLELCKMDSDNDTVTNGCELGDCCCNGVDTTSPTSTADNTKSAAGHSHMPTAYVGCISAILTMVYIHLF</sequence>
<dbReference type="STRING" id="65357.A0A024G3D7"/>
<dbReference type="InterPro" id="IPR055313">
    <property type="entry name" value="Temptin-like"/>
</dbReference>
<proteinExistence type="predicted"/>
<accession>A0A024G3D7</accession>
<gene>
    <name evidence="2" type="ORF">BN9_020590</name>
</gene>
<dbReference type="PANTHER" id="PTHR34737">
    <property type="entry name" value="EF-HAND DOMAIN-CONTAINING PROTEIN"/>
    <property type="match status" value="1"/>
</dbReference>
<name>A0A024G3D7_9STRA</name>
<reference evidence="2 3" key="1">
    <citation type="submission" date="2012-05" db="EMBL/GenBank/DDBJ databases">
        <title>Recombination and specialization in a pathogen metapopulation.</title>
        <authorList>
            <person name="Gardiner A."/>
            <person name="Kemen E."/>
            <person name="Schultz-Larsen T."/>
            <person name="MacLean D."/>
            <person name="Van Oosterhout C."/>
            <person name="Jones J.D.G."/>
        </authorList>
    </citation>
    <scope>NUCLEOTIDE SEQUENCE [LARGE SCALE GENOMIC DNA]</scope>
    <source>
        <strain evidence="2 3">Ac Nc2</strain>
    </source>
</reference>
<evidence type="ECO:0000259" key="1">
    <source>
        <dbReference type="Pfam" id="PF24784"/>
    </source>
</evidence>
<dbReference type="PANTHER" id="PTHR34737:SF2">
    <property type="entry name" value="EF-HAND DOMAIN-CONTAINING PROTEIN"/>
    <property type="match status" value="1"/>
</dbReference>
<feature type="domain" description="Temptin Cys/Cys disulfide" evidence="1">
    <location>
        <begin position="19"/>
        <end position="104"/>
    </location>
</feature>
<dbReference type="Pfam" id="PF24784">
    <property type="entry name" value="Temptin_C"/>
    <property type="match status" value="1"/>
</dbReference>
<keyword evidence="3" id="KW-1185">Reference proteome</keyword>
<organism evidence="2 3">
    <name type="scientific">Albugo candida</name>
    <dbReference type="NCBI Taxonomy" id="65357"/>
    <lineage>
        <taxon>Eukaryota</taxon>
        <taxon>Sar</taxon>
        <taxon>Stramenopiles</taxon>
        <taxon>Oomycota</taxon>
        <taxon>Peronosporomycetes</taxon>
        <taxon>Albuginales</taxon>
        <taxon>Albuginaceae</taxon>
        <taxon>Albugo</taxon>
    </lineage>
</organism>
<dbReference type="AlphaFoldDB" id="A0A024G3D7"/>
<dbReference type="InParanoid" id="A0A024G3D7"/>
<protein>
    <recommendedName>
        <fullName evidence="1">Temptin Cys/Cys disulfide domain-containing protein</fullName>
    </recommendedName>
</protein>
<dbReference type="EMBL" id="CAIX01000017">
    <property type="protein sequence ID" value="CCI41275.1"/>
    <property type="molecule type" value="Genomic_DNA"/>
</dbReference>
<comment type="caution">
    <text evidence="2">The sequence shown here is derived from an EMBL/GenBank/DDBJ whole genome shotgun (WGS) entry which is preliminary data.</text>
</comment>
<evidence type="ECO:0000313" key="2">
    <source>
        <dbReference type="EMBL" id="CCI41275.1"/>
    </source>
</evidence>
<dbReference type="Proteomes" id="UP000053237">
    <property type="component" value="Unassembled WGS sequence"/>
</dbReference>
<evidence type="ECO:0000313" key="3">
    <source>
        <dbReference type="Proteomes" id="UP000053237"/>
    </source>
</evidence>